<comment type="caution">
    <text evidence="1">The sequence shown here is derived from an EMBL/GenBank/DDBJ whole genome shotgun (WGS) entry which is preliminary data.</text>
</comment>
<keyword evidence="2" id="KW-1185">Reference proteome</keyword>
<gene>
    <name evidence="1" type="ORF">DCAF_LOCUS7984</name>
</gene>
<sequence>MAFKDVLVTSLLIITAHGPSDNDHCLKKAQTLEMDVETVEHKKETILPFISCKLAITHGGLEARPMIGPPLGHNAAESWTTKQCGIGLSPSLESKCPIDGRTLIRCQKPSVHTLIRLRKSS</sequence>
<dbReference type="EMBL" id="CAWUPB010000913">
    <property type="protein sequence ID" value="CAK7330491.1"/>
    <property type="molecule type" value="Genomic_DNA"/>
</dbReference>
<dbReference type="Proteomes" id="UP001314170">
    <property type="component" value="Unassembled WGS sequence"/>
</dbReference>
<evidence type="ECO:0000313" key="1">
    <source>
        <dbReference type="EMBL" id="CAK7330491.1"/>
    </source>
</evidence>
<accession>A0AAV1RCY4</accession>
<name>A0AAV1RCY4_9ROSI</name>
<organism evidence="1 2">
    <name type="scientific">Dovyalis caffra</name>
    <dbReference type="NCBI Taxonomy" id="77055"/>
    <lineage>
        <taxon>Eukaryota</taxon>
        <taxon>Viridiplantae</taxon>
        <taxon>Streptophyta</taxon>
        <taxon>Embryophyta</taxon>
        <taxon>Tracheophyta</taxon>
        <taxon>Spermatophyta</taxon>
        <taxon>Magnoliopsida</taxon>
        <taxon>eudicotyledons</taxon>
        <taxon>Gunneridae</taxon>
        <taxon>Pentapetalae</taxon>
        <taxon>rosids</taxon>
        <taxon>fabids</taxon>
        <taxon>Malpighiales</taxon>
        <taxon>Salicaceae</taxon>
        <taxon>Flacourtieae</taxon>
        <taxon>Dovyalis</taxon>
    </lineage>
</organism>
<protein>
    <submittedName>
        <fullName evidence="1">Uncharacterized protein</fullName>
    </submittedName>
</protein>
<proteinExistence type="predicted"/>
<dbReference type="AlphaFoldDB" id="A0AAV1RCY4"/>
<reference evidence="1 2" key="1">
    <citation type="submission" date="2024-01" db="EMBL/GenBank/DDBJ databases">
        <authorList>
            <person name="Waweru B."/>
        </authorList>
    </citation>
    <scope>NUCLEOTIDE SEQUENCE [LARGE SCALE GENOMIC DNA]</scope>
</reference>
<evidence type="ECO:0000313" key="2">
    <source>
        <dbReference type="Proteomes" id="UP001314170"/>
    </source>
</evidence>